<dbReference type="GO" id="GO:0005524">
    <property type="term" value="F:ATP binding"/>
    <property type="evidence" value="ECO:0007669"/>
    <property type="project" value="UniProtKB-KW"/>
</dbReference>
<dbReference type="InterPro" id="IPR045455">
    <property type="entry name" value="NrS-1_pol-like_helicase"/>
</dbReference>
<gene>
    <name evidence="5" type="ORF">CPAV1605_122</name>
</gene>
<dbReference type="AlphaFoldDB" id="A0A5E8CLR7"/>
<dbReference type="PANTHER" id="PTHR35372:SF2">
    <property type="entry name" value="SF3 HELICASE DOMAIN-CONTAINING PROTEIN"/>
    <property type="match status" value="1"/>
</dbReference>
<evidence type="ECO:0000256" key="2">
    <source>
        <dbReference type="ARBA" id="ARBA00022801"/>
    </source>
</evidence>
<evidence type="ECO:0000259" key="4">
    <source>
        <dbReference type="PROSITE" id="PS51206"/>
    </source>
</evidence>
<keyword evidence="2" id="KW-0378">Hydrolase</keyword>
<dbReference type="InterPro" id="IPR014015">
    <property type="entry name" value="Helicase_SF3_DNA-vir"/>
</dbReference>
<dbReference type="Gene3D" id="3.40.50.300">
    <property type="entry name" value="P-loop containing nucleotide triphosphate hydrolases"/>
    <property type="match status" value="1"/>
</dbReference>
<reference evidence="5" key="1">
    <citation type="submission" date="2019-09" db="EMBL/GenBank/DDBJ databases">
        <authorList>
            <person name="Needham M D."/>
        </authorList>
    </citation>
    <scope>NUCLEOTIDE SEQUENCE</scope>
</reference>
<keyword evidence="1" id="KW-0547">Nucleotide-binding</keyword>
<dbReference type="InterPro" id="IPR014819">
    <property type="entry name" value="PriCT_2"/>
</dbReference>
<dbReference type="SUPFAM" id="SSF52540">
    <property type="entry name" value="P-loop containing nucleoside triphosphate hydrolases"/>
    <property type="match status" value="1"/>
</dbReference>
<dbReference type="SMART" id="SM00885">
    <property type="entry name" value="D5_N"/>
    <property type="match status" value="1"/>
</dbReference>
<feature type="domain" description="SF3 helicase" evidence="4">
    <location>
        <begin position="567"/>
        <end position="728"/>
    </location>
</feature>
<sequence>MPNSLVKKTYIKLNKFLEGCKVGKDDTFTHVSMGEPYGRFFISDQDKSTFLKYYKRAVLEKGSTYHILESAKQYAPIVCDIDFNVNKEKYETDRCYNEETILDCVRLYNEAICKYLDVPKNRIQAFVMEKDGPSEKDSYLKDGIHILYPFICARVELRKAIREHVIEMATSKNIFENIDLTNEPQDIFDKQCIEGTWLLYGSVKNNVAKRYKLTKILAHDESELPLDTYTENELIDRLSIRNFSSEDEDQCNESINKNEIITKHSKQIKTLKDNEKFTEKNNGEIKTARKLLQLINHDRIEDYHKWIELGFCLHNISYSLLYDWIDMSKKSKKFKSGECEEKWKSMRDNNFTIRSLYRWAKEDNPIGYSKLVRDNYNILLQDSLTGESYSVAKTMYTKYQDMFVCSSLKHKTWWEFKNHKWNEIDEGYTLMSKISEEFVNDYSLIEMEYNNKAIDATGLEKETYQRKKEMVAKIVTKLRDIRFKEAVMKENRLLFYDPEFQDRLDEQKNLLGFTNGVYDLDRGNFRSGRPEDFISMSTNIEYIKYDKKDPYAKKIDRFFKQIQPKEEMRIYFLKLLSSYLQGHIPDEKFHIATGCGSNGKSLSIELLMSALGDYAITLPITILIKKRNASNAASPELAMIKGRRFGVFQEPEHNDKIHVGQMKELTGGDKFLARPLFKDPIIVKPQIKLLLTCNNLPHIPATDKGTWRRLRVVEFGSEFVENPVGPRQYKIDKTLKQDIENWSQQFIAMLIETFKDYKKNGLDEPTDVVQFTKKYQQDSDHFLEFINDNIEDSDNKKDYITMASAWDTFKSWFKDVHPDVKQLPSKSALKEYMEDKFGKASKGRWIQKILKIEGDSDDEDFDNVTTITAGKSNLDA</sequence>
<organism evidence="5">
    <name type="scientific">seawater metagenome</name>
    <dbReference type="NCBI Taxonomy" id="1561972"/>
    <lineage>
        <taxon>unclassified sequences</taxon>
        <taxon>metagenomes</taxon>
        <taxon>ecological metagenomes</taxon>
    </lineage>
</organism>
<dbReference type="InterPro" id="IPR027417">
    <property type="entry name" value="P-loop_NTPase"/>
</dbReference>
<dbReference type="Pfam" id="PF08706">
    <property type="entry name" value="D5_N"/>
    <property type="match status" value="1"/>
</dbReference>
<keyword evidence="3" id="KW-0067">ATP-binding</keyword>
<evidence type="ECO:0000256" key="3">
    <source>
        <dbReference type="ARBA" id="ARBA00022840"/>
    </source>
</evidence>
<dbReference type="PANTHER" id="PTHR35372">
    <property type="entry name" value="ATP BINDING PROTEIN-RELATED"/>
    <property type="match status" value="1"/>
</dbReference>
<dbReference type="InterPro" id="IPR006500">
    <property type="entry name" value="Helicase_put_C_phage/plasmid"/>
</dbReference>
<protein>
    <submittedName>
        <fullName evidence="5">D5 N terminal like</fullName>
    </submittedName>
</protein>
<dbReference type="InterPro" id="IPR051620">
    <property type="entry name" value="ORF904-like_C"/>
</dbReference>
<name>A0A5E8CLR7_9ZZZZ</name>
<evidence type="ECO:0000256" key="1">
    <source>
        <dbReference type="ARBA" id="ARBA00022741"/>
    </source>
</evidence>
<dbReference type="GO" id="GO:0016817">
    <property type="term" value="F:hydrolase activity, acting on acid anhydrides"/>
    <property type="evidence" value="ECO:0007669"/>
    <property type="project" value="InterPro"/>
</dbReference>
<dbReference type="InterPro" id="IPR056443">
    <property type="entry name" value="AEP_C962R"/>
</dbReference>
<dbReference type="Pfam" id="PF19263">
    <property type="entry name" value="DUF5906"/>
    <property type="match status" value="1"/>
</dbReference>
<accession>A0A5E8CLR7</accession>
<dbReference type="PROSITE" id="PS51206">
    <property type="entry name" value="SF3_HELICASE_1"/>
    <property type="match status" value="1"/>
</dbReference>
<evidence type="ECO:0000313" key="5">
    <source>
        <dbReference type="EMBL" id="VVU94400.1"/>
    </source>
</evidence>
<proteinExistence type="predicted"/>
<dbReference type="InterPro" id="IPR014818">
    <property type="entry name" value="Phage/plasmid_primase_P4_C"/>
</dbReference>
<dbReference type="EMBL" id="CABVLZ010000001">
    <property type="protein sequence ID" value="VVU94400.1"/>
    <property type="molecule type" value="Genomic_DNA"/>
</dbReference>
<dbReference type="Pfam" id="PF08707">
    <property type="entry name" value="PriCT_2"/>
    <property type="match status" value="1"/>
</dbReference>
<dbReference type="NCBIfam" id="TIGR01613">
    <property type="entry name" value="primase_Cterm"/>
    <property type="match status" value="1"/>
</dbReference>
<dbReference type="Pfam" id="PF23162">
    <property type="entry name" value="AEP_C962R"/>
    <property type="match status" value="1"/>
</dbReference>